<keyword evidence="3" id="KW-1185">Reference proteome</keyword>
<protein>
    <submittedName>
        <fullName evidence="2">N terminus of Rad21 / Rec8 like protein</fullName>
    </submittedName>
</protein>
<evidence type="ECO:0000259" key="1">
    <source>
        <dbReference type="Pfam" id="PF04825"/>
    </source>
</evidence>
<gene>
    <name evidence="2" type="ORF">QE152_g30420</name>
</gene>
<proteinExistence type="predicted"/>
<reference evidence="2 3" key="1">
    <citation type="journal article" date="2024" name="BMC Genomics">
        <title>De novo assembly and annotation of Popillia japonica's genome with initial clues to its potential as an invasive pest.</title>
        <authorList>
            <person name="Cucini C."/>
            <person name="Boschi S."/>
            <person name="Funari R."/>
            <person name="Cardaioli E."/>
            <person name="Iannotti N."/>
            <person name="Marturano G."/>
            <person name="Paoli F."/>
            <person name="Bruttini M."/>
            <person name="Carapelli A."/>
            <person name="Frati F."/>
            <person name="Nardi F."/>
        </authorList>
    </citation>
    <scope>NUCLEOTIDE SEQUENCE [LARGE SCALE GENOMIC DNA]</scope>
    <source>
        <strain evidence="2">DMR45628</strain>
    </source>
</reference>
<evidence type="ECO:0000313" key="3">
    <source>
        <dbReference type="Proteomes" id="UP001458880"/>
    </source>
</evidence>
<dbReference type="AlphaFoldDB" id="A0AAW1JEB2"/>
<dbReference type="InterPro" id="IPR006910">
    <property type="entry name" value="Rad21_Rec8_N"/>
</dbReference>
<comment type="caution">
    <text evidence="2">The sequence shown here is derived from an EMBL/GenBank/DDBJ whole genome shotgun (WGS) entry which is preliminary data.</text>
</comment>
<sequence>MFFDIALLCPQSNGKFAIVWIAATRGCNKLSKKQILNVDVVRTCSDIASMCLNESQKPRERLSLSLSARLINGVIKILFQQTRILQDHLFQCWTLPTTLLIEPVGTTRKKVPKKIRIRTLPAVEIQPQQPGQTDVVTEFIITDQDVEQALHQQPTTHIDSITLRVTEFIITDQDVEQALHQQPTTHIDSICINNPKM</sequence>
<name>A0AAW1JEB2_POPJA</name>
<organism evidence="2 3">
    <name type="scientific">Popillia japonica</name>
    <name type="common">Japanese beetle</name>
    <dbReference type="NCBI Taxonomy" id="7064"/>
    <lineage>
        <taxon>Eukaryota</taxon>
        <taxon>Metazoa</taxon>
        <taxon>Ecdysozoa</taxon>
        <taxon>Arthropoda</taxon>
        <taxon>Hexapoda</taxon>
        <taxon>Insecta</taxon>
        <taxon>Pterygota</taxon>
        <taxon>Neoptera</taxon>
        <taxon>Endopterygota</taxon>
        <taxon>Coleoptera</taxon>
        <taxon>Polyphaga</taxon>
        <taxon>Scarabaeiformia</taxon>
        <taxon>Scarabaeidae</taxon>
        <taxon>Rutelinae</taxon>
        <taxon>Popillia</taxon>
    </lineage>
</organism>
<dbReference type="EMBL" id="JASPKY010000409">
    <property type="protein sequence ID" value="KAK9701709.1"/>
    <property type="molecule type" value="Genomic_DNA"/>
</dbReference>
<evidence type="ECO:0000313" key="2">
    <source>
        <dbReference type="EMBL" id="KAK9701709.1"/>
    </source>
</evidence>
<feature type="domain" description="Rad21/Rec8-like protein N-terminal" evidence="1">
    <location>
        <begin position="1"/>
        <end position="88"/>
    </location>
</feature>
<dbReference type="Pfam" id="PF04825">
    <property type="entry name" value="Rad21_Rec8_N"/>
    <property type="match status" value="1"/>
</dbReference>
<dbReference type="Proteomes" id="UP001458880">
    <property type="component" value="Unassembled WGS sequence"/>
</dbReference>
<accession>A0AAW1JEB2</accession>